<protein>
    <submittedName>
        <fullName evidence="9">Transmembrane protein 189</fullName>
    </submittedName>
</protein>
<accession>A0AA47MUV4</accession>
<feature type="region of interest" description="Disordered" evidence="6">
    <location>
        <begin position="436"/>
        <end position="460"/>
    </location>
</feature>
<dbReference type="InterPro" id="IPR052601">
    <property type="entry name" value="Plasmalogen_desaturase"/>
</dbReference>
<dbReference type="GO" id="GO:0016020">
    <property type="term" value="C:membrane"/>
    <property type="evidence" value="ECO:0007669"/>
    <property type="project" value="UniProtKB-SubCell"/>
</dbReference>
<feature type="domain" description="Lipid desaturase" evidence="8">
    <location>
        <begin position="458"/>
        <end position="495"/>
    </location>
</feature>
<evidence type="ECO:0000313" key="10">
    <source>
        <dbReference type="Proteomes" id="UP001174136"/>
    </source>
</evidence>
<evidence type="ECO:0000313" key="9">
    <source>
        <dbReference type="EMBL" id="KAK0147143.1"/>
    </source>
</evidence>
<dbReference type="GO" id="GO:0016491">
    <property type="term" value="F:oxidoreductase activity"/>
    <property type="evidence" value="ECO:0007669"/>
    <property type="project" value="TreeGrafter"/>
</dbReference>
<feature type="region of interest" description="Disordered" evidence="6">
    <location>
        <begin position="1"/>
        <end position="45"/>
    </location>
</feature>
<feature type="transmembrane region" description="Helical" evidence="7">
    <location>
        <begin position="68"/>
        <end position="87"/>
    </location>
</feature>
<dbReference type="Proteomes" id="UP001174136">
    <property type="component" value="Unassembled WGS sequence"/>
</dbReference>
<feature type="transmembrane region" description="Helical" evidence="7">
    <location>
        <begin position="94"/>
        <end position="119"/>
    </location>
</feature>
<dbReference type="AlphaFoldDB" id="A0AA47MUV4"/>
<reference evidence="9" key="1">
    <citation type="journal article" date="2023" name="Front. Mar. Sci.">
        <title>A new Merluccius polli reference genome to investigate the effects of global change in West African waters.</title>
        <authorList>
            <person name="Mateo J.L."/>
            <person name="Blanco-Fernandez C."/>
            <person name="Garcia-Vazquez E."/>
            <person name="Machado-Schiaffino G."/>
        </authorList>
    </citation>
    <scope>NUCLEOTIDE SEQUENCE</scope>
    <source>
        <strain evidence="9">C29</strain>
        <tissue evidence="9">Fin</tissue>
    </source>
</reference>
<feature type="domain" description="Lipid desaturase" evidence="8">
    <location>
        <begin position="105"/>
        <end position="252"/>
    </location>
</feature>
<keyword evidence="3 7" id="KW-0812">Transmembrane</keyword>
<dbReference type="PANTHER" id="PTHR48177">
    <property type="entry name" value="TRANSMEMBRANE PROTEIN 189"/>
    <property type="match status" value="1"/>
</dbReference>
<sequence length="504" mass="55949">MAAAAAAAEETLLPETELQRRSMAEEEDPSGNERGAAARSAAPRWGPQHAGAVRLARLYSPGKRLQEWVSVVLCFILFLVNFSFLLLHFSSVHIYRILLGVVLGIVTADFASGLVHWGADTWGSVDIPVIGKAFIRPFREHHIDPTAITRHDFIETNGDNCMIPILPLAHMASKFLTCTPDALAASYPWECYVFALAVFVTLTNQIHKWSHSYFGLPRWVTLLQDWHLLLPRKHHRIHHVSPHETYYCITTGPASLPEGVSVGLRGSSKYSFHRSTTSRVEVSSAPSPPYTVLTMHCFPLLRRRMVVQNLFEAVRKSFSMASPNSSHVRVFASVTATAALRLACRYLPAASGVPQAKKFDGIPHRRCPPAGSGIAATAGTDHLTATALVGRLNNGGVEHDPLGLNVPRLPRYMVKALPEVGVEALSDRRLCQTFPADPHDTFGSARSDRHSPPPSQPTHHQVVISWCNYPLDRLSFWRHAERLIQWLTGHKPRSDDLAWAKRTD</sequence>
<evidence type="ECO:0000256" key="2">
    <source>
        <dbReference type="ARBA" id="ARBA00007620"/>
    </source>
</evidence>
<evidence type="ECO:0000259" key="8">
    <source>
        <dbReference type="Pfam" id="PF10520"/>
    </source>
</evidence>
<dbReference type="PANTHER" id="PTHR48177:SF1">
    <property type="entry name" value="PLASMANYLETHANOLAMINE DESATURASE 1"/>
    <property type="match status" value="1"/>
</dbReference>
<evidence type="ECO:0000256" key="4">
    <source>
        <dbReference type="ARBA" id="ARBA00022989"/>
    </source>
</evidence>
<keyword evidence="10" id="KW-1185">Reference proteome</keyword>
<proteinExistence type="inferred from homology"/>
<organism evidence="9 10">
    <name type="scientific">Merluccius polli</name>
    <name type="common">Benguela hake</name>
    <name type="synonym">Merluccius cadenati</name>
    <dbReference type="NCBI Taxonomy" id="89951"/>
    <lineage>
        <taxon>Eukaryota</taxon>
        <taxon>Metazoa</taxon>
        <taxon>Chordata</taxon>
        <taxon>Craniata</taxon>
        <taxon>Vertebrata</taxon>
        <taxon>Euteleostomi</taxon>
        <taxon>Actinopterygii</taxon>
        <taxon>Neopterygii</taxon>
        <taxon>Teleostei</taxon>
        <taxon>Neoteleostei</taxon>
        <taxon>Acanthomorphata</taxon>
        <taxon>Zeiogadaria</taxon>
        <taxon>Gadariae</taxon>
        <taxon>Gadiformes</taxon>
        <taxon>Gadoidei</taxon>
        <taxon>Merlucciidae</taxon>
        <taxon>Merluccius</taxon>
    </lineage>
</organism>
<dbReference type="EMBL" id="JAOPHQ010002351">
    <property type="protein sequence ID" value="KAK0147143.1"/>
    <property type="molecule type" value="Genomic_DNA"/>
</dbReference>
<gene>
    <name evidence="9" type="primary">TMEM189_0</name>
    <name evidence="9" type="ORF">N1851_013516</name>
</gene>
<evidence type="ECO:0000256" key="6">
    <source>
        <dbReference type="SAM" id="MobiDB-lite"/>
    </source>
</evidence>
<dbReference type="InterPro" id="IPR019547">
    <property type="entry name" value="Lipid_desat"/>
</dbReference>
<name>A0AA47MUV4_MERPO</name>
<keyword evidence="5 7" id="KW-0472">Membrane</keyword>
<comment type="similarity">
    <text evidence="2">Belongs to the fatty acid desaturase CarF family.</text>
</comment>
<keyword evidence="4 7" id="KW-1133">Transmembrane helix</keyword>
<comment type="caution">
    <text evidence="9">The sequence shown here is derived from an EMBL/GenBank/DDBJ whole genome shotgun (WGS) entry which is preliminary data.</text>
</comment>
<dbReference type="Pfam" id="PF10520">
    <property type="entry name" value="Lipid_desat"/>
    <property type="match status" value="2"/>
</dbReference>
<evidence type="ECO:0000256" key="3">
    <source>
        <dbReference type="ARBA" id="ARBA00022692"/>
    </source>
</evidence>
<evidence type="ECO:0000256" key="7">
    <source>
        <dbReference type="SAM" id="Phobius"/>
    </source>
</evidence>
<comment type="subcellular location">
    <subcellularLocation>
        <location evidence="1">Membrane</location>
        <topology evidence="1">Multi-pass membrane protein</topology>
    </subcellularLocation>
</comment>
<evidence type="ECO:0000256" key="1">
    <source>
        <dbReference type="ARBA" id="ARBA00004141"/>
    </source>
</evidence>
<evidence type="ECO:0000256" key="5">
    <source>
        <dbReference type="ARBA" id="ARBA00023136"/>
    </source>
</evidence>